<organism evidence="1 2">
    <name type="scientific">Dendrobium chrysotoxum</name>
    <name type="common">Orchid</name>
    <dbReference type="NCBI Taxonomy" id="161865"/>
    <lineage>
        <taxon>Eukaryota</taxon>
        <taxon>Viridiplantae</taxon>
        <taxon>Streptophyta</taxon>
        <taxon>Embryophyta</taxon>
        <taxon>Tracheophyta</taxon>
        <taxon>Spermatophyta</taxon>
        <taxon>Magnoliopsida</taxon>
        <taxon>Liliopsida</taxon>
        <taxon>Asparagales</taxon>
        <taxon>Orchidaceae</taxon>
        <taxon>Epidendroideae</taxon>
        <taxon>Malaxideae</taxon>
        <taxon>Dendrobiinae</taxon>
        <taxon>Dendrobium</taxon>
    </lineage>
</organism>
<name>A0AAV7GMP2_DENCH</name>
<gene>
    <name evidence="1" type="ORF">IEQ34_012731</name>
</gene>
<proteinExistence type="predicted"/>
<protein>
    <submittedName>
        <fullName evidence="1">Uncharacterized protein</fullName>
    </submittedName>
</protein>
<reference evidence="1 2" key="1">
    <citation type="journal article" date="2021" name="Hortic Res">
        <title>Chromosome-scale assembly of the Dendrobium chrysotoxum genome enhances the understanding of orchid evolution.</title>
        <authorList>
            <person name="Zhang Y."/>
            <person name="Zhang G.Q."/>
            <person name="Zhang D."/>
            <person name="Liu X.D."/>
            <person name="Xu X.Y."/>
            <person name="Sun W.H."/>
            <person name="Yu X."/>
            <person name="Zhu X."/>
            <person name="Wang Z.W."/>
            <person name="Zhao X."/>
            <person name="Zhong W.Y."/>
            <person name="Chen H."/>
            <person name="Yin W.L."/>
            <person name="Huang T."/>
            <person name="Niu S.C."/>
            <person name="Liu Z.J."/>
        </authorList>
    </citation>
    <scope>NUCLEOTIDE SEQUENCE [LARGE SCALE GENOMIC DNA]</scope>
    <source>
        <strain evidence="1">Lindl</strain>
    </source>
</reference>
<evidence type="ECO:0000313" key="2">
    <source>
        <dbReference type="Proteomes" id="UP000775213"/>
    </source>
</evidence>
<dbReference type="AlphaFoldDB" id="A0AAV7GMP2"/>
<evidence type="ECO:0000313" key="1">
    <source>
        <dbReference type="EMBL" id="KAH0457416.1"/>
    </source>
</evidence>
<accession>A0AAV7GMP2</accession>
<dbReference type="EMBL" id="JAGFBR010000012">
    <property type="protein sequence ID" value="KAH0457416.1"/>
    <property type="molecule type" value="Genomic_DNA"/>
</dbReference>
<dbReference type="Proteomes" id="UP000775213">
    <property type="component" value="Unassembled WGS sequence"/>
</dbReference>
<comment type="caution">
    <text evidence="1">The sequence shown here is derived from an EMBL/GenBank/DDBJ whole genome shotgun (WGS) entry which is preliminary data.</text>
</comment>
<sequence length="90" mass="9616">MDEFSSFCEHCKSLGHSRNDCVRLHPHLAKDLAPRVNGKNDGVDMVVVGGEDLLGNGNAAIAGHVVPNSLVPGDPKLPPVIVFDLEKGYQ</sequence>
<keyword evidence="2" id="KW-1185">Reference proteome</keyword>